<dbReference type="RefSeq" id="WP_123860751.1">
    <property type="nucleotide sequence ID" value="NZ_CP033912.1"/>
</dbReference>
<proteinExistence type="predicted"/>
<dbReference type="EMBL" id="CP033912">
    <property type="protein sequence ID" value="AZA94468.1"/>
    <property type="molecule type" value="Genomic_DNA"/>
</dbReference>
<gene>
    <name evidence="1" type="ORF">EG353_02335</name>
</gene>
<organism evidence="1 2">
    <name type="scientific">Chryseobacterium shandongense</name>
    <dbReference type="NCBI Taxonomy" id="1493872"/>
    <lineage>
        <taxon>Bacteria</taxon>
        <taxon>Pseudomonadati</taxon>
        <taxon>Bacteroidota</taxon>
        <taxon>Flavobacteriia</taxon>
        <taxon>Flavobacteriales</taxon>
        <taxon>Weeksellaceae</taxon>
        <taxon>Chryseobacterium group</taxon>
        <taxon>Chryseobacterium</taxon>
    </lineage>
</organism>
<accession>A0ABM7B788</accession>
<dbReference type="Proteomes" id="UP000281741">
    <property type="component" value="Chromosome"/>
</dbReference>
<reference evidence="1 2" key="1">
    <citation type="submission" date="2018-11" db="EMBL/GenBank/DDBJ databases">
        <title>Proposal to divide the Flavobacteriaceae and reorganize its genera based on Amino Acid Identity values calculated from whole genome sequences.</title>
        <authorList>
            <person name="Nicholson A.C."/>
            <person name="Gulvik C.A."/>
            <person name="Whitney A.M."/>
            <person name="Humrighouse B.W."/>
            <person name="Bell M."/>
            <person name="Holmes B."/>
            <person name="Steigerwalt A.G."/>
            <person name="Villarma A."/>
            <person name="Sheth M."/>
            <person name="Batra D."/>
            <person name="Pryor J."/>
            <person name="Bernardet J.-F."/>
            <person name="Hugo C."/>
            <person name="Kampfer P."/>
            <person name="Newman J."/>
            <person name="McQuiston J.R."/>
        </authorList>
    </citation>
    <scope>NUCLEOTIDE SEQUENCE [LARGE SCALE GENOMIC DNA]</scope>
    <source>
        <strain evidence="1 2">H5143</strain>
    </source>
</reference>
<evidence type="ECO:0000313" key="1">
    <source>
        <dbReference type="EMBL" id="AZA94468.1"/>
    </source>
</evidence>
<sequence>MPILSLSKIIPIIPEQQGLYRLLCSNGFLTSLIILSFNHEKIFLIIAAFAVTVSCEKEIDLDLENESGKIVIEGNITDKAGPYIVKITKSVSFTSANEYPAVEGAQVTLSDNAGNSEVLQYVGDGNYQSSTITGEPGRTYTLKVNAEGNEYVAQSTMPQPVDFEGLLQDSFVVGGETSYTLLPVFTDPPALGNRYLFSFTINNNPKKFFSEFSDNVNNGMLNQRPLLLPNDDSDPGDIKVVPGDIIYVEMQCIDDKVYTFYSALLQLSGSGPGGGITPANPPSNISNGALGYFSAHTSEKLNAVIQ</sequence>
<dbReference type="InterPro" id="IPR025345">
    <property type="entry name" value="DUF4249"/>
</dbReference>
<evidence type="ECO:0000313" key="2">
    <source>
        <dbReference type="Proteomes" id="UP000281741"/>
    </source>
</evidence>
<name>A0ABM7B788_9FLAO</name>
<keyword evidence="2" id="KW-1185">Reference proteome</keyword>
<protein>
    <submittedName>
        <fullName evidence="1">DUF4249 domain-containing protein</fullName>
    </submittedName>
</protein>
<dbReference type="Pfam" id="PF14054">
    <property type="entry name" value="DUF4249"/>
    <property type="match status" value="1"/>
</dbReference>